<keyword evidence="2" id="KW-1133">Transmembrane helix</keyword>
<name>A0ABN9Y467_9DINO</name>
<feature type="region of interest" description="Disordered" evidence="1">
    <location>
        <begin position="314"/>
        <end position="335"/>
    </location>
</feature>
<feature type="transmembrane region" description="Helical" evidence="2">
    <location>
        <begin position="1944"/>
        <end position="1966"/>
    </location>
</feature>
<reference evidence="3" key="1">
    <citation type="submission" date="2023-10" db="EMBL/GenBank/DDBJ databases">
        <authorList>
            <person name="Chen Y."/>
            <person name="Shah S."/>
            <person name="Dougan E. K."/>
            <person name="Thang M."/>
            <person name="Chan C."/>
        </authorList>
    </citation>
    <scope>NUCLEOTIDE SEQUENCE [LARGE SCALE GENOMIC DNA]</scope>
</reference>
<dbReference type="Proteomes" id="UP001189429">
    <property type="component" value="Unassembled WGS sequence"/>
</dbReference>
<evidence type="ECO:0000256" key="2">
    <source>
        <dbReference type="SAM" id="Phobius"/>
    </source>
</evidence>
<dbReference type="EMBL" id="CAUYUJ010021615">
    <property type="protein sequence ID" value="CAK0905860.1"/>
    <property type="molecule type" value="Genomic_DNA"/>
</dbReference>
<feature type="non-terminal residue" evidence="3">
    <location>
        <position position="1"/>
    </location>
</feature>
<comment type="caution">
    <text evidence="3">The sequence shown here is derived from an EMBL/GenBank/DDBJ whole genome shotgun (WGS) entry which is preliminary data.</text>
</comment>
<gene>
    <name evidence="3" type="ORF">PCOR1329_LOCUS81417</name>
</gene>
<organism evidence="3 4">
    <name type="scientific">Prorocentrum cordatum</name>
    <dbReference type="NCBI Taxonomy" id="2364126"/>
    <lineage>
        <taxon>Eukaryota</taxon>
        <taxon>Sar</taxon>
        <taxon>Alveolata</taxon>
        <taxon>Dinophyceae</taxon>
        <taxon>Prorocentrales</taxon>
        <taxon>Prorocentraceae</taxon>
        <taxon>Prorocentrum</taxon>
    </lineage>
</organism>
<proteinExistence type="predicted"/>
<accession>A0ABN9Y467</accession>
<feature type="compositionally biased region" description="Basic and acidic residues" evidence="1">
    <location>
        <begin position="1578"/>
        <end position="1590"/>
    </location>
</feature>
<sequence>SCPYHGVRMWEPNEVTPRLFLIPAALVLLPLQPPRIAPVATHQLGSAPALAPPCAELPPLRLLQDSFEELRGRAEAPKRDGMLVVDVLRLGPCMSADPVTPALLGARGPGRRAGQDELGSDIVECVRHVLDERARPLQTTSASSSALDVDRWKFMRSLRLAAAAAAPLDRRVLCGRVAFSKSAQAASGPMCCKLCADDEVRERLGIRRGLRRQEAASYRYRMKMLFSSAKAKERSDKWSGAEASIDESAIGFAVHGVFGHAYRKVLEVRGQQAPKVRSRGGLAANVRDVTAVRPRVFLDALPICDVGPSDVGGGLHGGDDADGGGSRAQENAARRQRAGCWSEKFPLGLQILARSATQCLEGAADLNFPRHFVQRGQAEQAKAAGALARGSRDMTIREFPVQPIARGGGPSQAAAAVRRVTRSASIVEATLRDVEFSELRKYPDDIGVRAVDQYATAGGQRGGIAAHWAAVPLSGKMTRFEPSVDMREVVGAALGWASAQAKATSICAALEAQWVSTCSAALDSQGVKLGDPRRVYAQVVGERRVTPPKALRALGDRPRGPRRGQMAAAAVDAAAVELGAEAEAHWRMRKMHCPSLARSTAMALQGAVTTALPAVVGLTAWWWSCWRVAGRSTATPQSSAMAQAETVLTDMTVSLRFLQVATEGQTPFQPQPSPLHFHLSLVPPRRRPWPPTQRSGFMGAGSVFSQYSNFETVCPNRAHGRCIVRRTPNKNFDGPDGTARAGRPVGFLAGWLSLAHDAGSRADHKDKADLQDKLGPLAVREAQRGLVSLQGDGKDDGVEWALCKAAKGKHKVQLEDACTRCWLAAQAVSGDGDVGAIKGMCKVGEERAVASVTDASATLKRGLSTFATVAVPDVTEIAFDFARPAPDPSGCGSTGQLGGAANGGKLGPSRLAGKITMATNVLESAKQIYKTQGQDAVIRSLEGPVEGKGLFALAAELDGRQGQGLQTCAGFLEREKGEKPKSDDDGVQPVDLMNIGGDPDELLVGVAASMPPPSSAPKRTSTGDFRAPSKPISAGHTSGGSGGCTGETSSDGASSMYTGMDDGGDVVCAGLPQKWKDHVPLADVMAGTVDGRAVSRLLTKIKRLAANEITKSDAADLSVFEGLAQAAEGLRAEDLQAKSWDDALELVAQVVEDRDHHICRAISEGCESASVIGQILNACLLIFEGVGYLVSSDFVVEFSLGFVDVARVLGHIAQPAASATILDISEEIERFCQYEQLPAIKAAKDLLSKGHGECTWKDLSSAREKLAMWSAGMPAETKSMGADLKRAVVDKINEFVDTDWAKAPIPSMEELNMVSSLVTEANVAFPMDSEVNELQRKFAVVLQHADIVDRRGNLLSMRALLVPDWKQGDSVSEINFEQFDQVVTAIADACAHSEGVSLKEKAEVVAVACSLLKQRLAIKAIGEAAGVVKSEGGRGMMLALGSRAVQAMKTIELGQVEYLDLDARAEFESNVDWASGFSSQVGTEYVRDKKMALGTTCKELAIAQCGTLSGKPWSEEIVGQTTLIQLSDIMKKATKGMQWNALAGEASIAMKMTSEKNADLLRTALISEIKELRTKRTGGAKEGEALHPESHAPTQKFWRRPDERARKAQSARGEAKTWQAEAKTAWKGARSWKLGFLQAKVDLCENLVRDKVNVYFPFDIYNGGFDYSLQRASVTAKDTEAHFRKLEKNRECQAKKKLQSYFQQPRTKHLVATFRRAALEKVRAAVREATGRRPDARARKARSARGEAKTWQAEAKTAWKGARSWKLGFLQAKVDLCENLVRDKVNVYFPFDIYNEGFDYSLQRANMTGDLAQTHAQVEVPIPLYQGKDGVGYFLQHMITDSAIVHTPTQAKLSQPFLQRHDAACSFQRVNIAGAVASMTNATLHDQERVQCILFAKTSYTLSLRMWHLSMRSAIAVLSQLSCALVARGLLWKGKDITYAKRKYADAIFLIGFLLGDMAVGLYQAVEAEGRARSFNVDQPRAPDDFVSDNNMAGDFDEHGLVHVEAKWVATEECFEEVQGCQEHVHAIAAHDTHYDTDVHLMAALQPDVYVADYFTDSFADVASFVGVYSQSDGFLHLMPLTQGRMKAGSAALALADASAGGDGEVVVVVENGTTPAVTLFPPLLQRESGLPPVAVDAAAPAGSAPQWVCAGVPVVQLRIGADEDVVRVTSAAAYSPPPIPEGHTFHWRDVGGHVVGAVSLEPGSYAVVKGLGEQLFITILTSPCPMGRAAGHAGLACEEAVALAGEIRLGAGGVVESWNIVSGTYQIPHSHAAQSGMPLGLHWQFVDAADVCKLEDEVHCSQAGNQFTPDENKVNVSGRCFLEGPSLEPFLEGQEARYAYVRYFMPPRRMKHSRGVMLTSLINANDRIKEDTFAFVKRMANGGLQVPLCDTVPWDYVPGNQPNGSRPPAGPSAEERLVRADTFVSADAIDDAFVGCWDKSIDNLAFTYHENDVDAGTLTERVNIASLKAHALAGRDRRPDMLSKYIERCMKECVASGDYADLQVMHYRAFVSDYLQVDLSEAKKMISLIFGVGKPASDIPFAWSLAVDAAQAKDIVLGYGGFQHFRRKFGARRRPAATRLFYASSAREGKVMGVMRQRSGQQNWIVACSTFDELIVSTCALVFRVDEVFGDLQEDCGVKPTVAKASPVRPLLGELLLASGGAARGAELPPPVAPDVLGAYLCHSVQHLKQHSPQARPPCRGPRTVREFNEHWGHDSQREDQVLCLQECRGTIRDAVQAHSQLVCWQPYGGTVGHFMAAGVREEQVCILDSALGAIIRTSTSKLTSAASHIGGVVFFAVIEANVWSLPDMETASYYLQGCGPFESESGACDLVVRARQDALACPLLDSPALGNQQSMSARCSNDRKMPGILVDQEPSRISEEAARCPSSCDVELKNTCVAEALRGVGFAASRARSGPLWAAQDGNDMLRSLGFQVRLAPPSRVRGGGRFLVDDGNGRAYGLRIGDYTVASFRDGRPDLITSANAEQIIAGAETGRRKIFMITEFGGSPCGSEGASGAADGFGELSGYAVFAGDVQNVAGNHDIEIA</sequence>
<feature type="region of interest" description="Disordered" evidence="1">
    <location>
        <begin position="1007"/>
        <end position="1058"/>
    </location>
</feature>
<feature type="non-terminal residue" evidence="3">
    <location>
        <position position="3046"/>
    </location>
</feature>
<feature type="region of interest" description="Disordered" evidence="1">
    <location>
        <begin position="1578"/>
        <end position="1616"/>
    </location>
</feature>
<evidence type="ECO:0000313" key="4">
    <source>
        <dbReference type="Proteomes" id="UP001189429"/>
    </source>
</evidence>
<keyword evidence="2" id="KW-0812">Transmembrane</keyword>
<evidence type="ECO:0000313" key="3">
    <source>
        <dbReference type="EMBL" id="CAK0905860.1"/>
    </source>
</evidence>
<protein>
    <submittedName>
        <fullName evidence="3">Uncharacterized protein</fullName>
    </submittedName>
</protein>
<keyword evidence="4" id="KW-1185">Reference proteome</keyword>
<keyword evidence="2" id="KW-0472">Membrane</keyword>
<evidence type="ECO:0000256" key="1">
    <source>
        <dbReference type="SAM" id="MobiDB-lite"/>
    </source>
</evidence>
<feature type="transmembrane region" description="Helical" evidence="2">
    <location>
        <begin position="1913"/>
        <end position="1932"/>
    </location>
</feature>